<feature type="non-terminal residue" evidence="3">
    <location>
        <position position="146"/>
    </location>
</feature>
<dbReference type="InterPro" id="IPR036047">
    <property type="entry name" value="F-box-like_dom_sf"/>
</dbReference>
<accession>A0A8B7PC14</accession>
<dbReference type="Proteomes" id="UP000694843">
    <property type="component" value="Unplaced"/>
</dbReference>
<dbReference type="OrthoDB" id="10257471at2759"/>
<dbReference type="InterPro" id="IPR001810">
    <property type="entry name" value="F-box_dom"/>
</dbReference>
<dbReference type="SUPFAM" id="SSF81383">
    <property type="entry name" value="F-box domain"/>
    <property type="match status" value="1"/>
</dbReference>
<keyword evidence="3" id="KW-0808">Transferase</keyword>
<keyword evidence="2" id="KW-1185">Reference proteome</keyword>
<evidence type="ECO:0000313" key="3">
    <source>
        <dbReference type="RefSeq" id="XP_018023704.1"/>
    </source>
</evidence>
<evidence type="ECO:0000259" key="1">
    <source>
        <dbReference type="PROSITE" id="PS50181"/>
    </source>
</evidence>
<reference evidence="3" key="1">
    <citation type="submission" date="2025-08" db="UniProtKB">
        <authorList>
            <consortium name="RefSeq"/>
        </authorList>
    </citation>
    <scope>IDENTIFICATION</scope>
</reference>
<dbReference type="AlphaFoldDB" id="A0A8B7PC14"/>
<proteinExistence type="predicted"/>
<dbReference type="GeneID" id="108679564"/>
<dbReference type="KEGG" id="hazt:108679564"/>
<gene>
    <name evidence="3" type="primary">LOC108679564</name>
</gene>
<dbReference type="PROSITE" id="PS50181">
    <property type="entry name" value="FBOX"/>
    <property type="match status" value="1"/>
</dbReference>
<evidence type="ECO:0000313" key="2">
    <source>
        <dbReference type="Proteomes" id="UP000694843"/>
    </source>
</evidence>
<organism evidence="2 3">
    <name type="scientific">Hyalella azteca</name>
    <name type="common">Amphipod</name>
    <dbReference type="NCBI Taxonomy" id="294128"/>
    <lineage>
        <taxon>Eukaryota</taxon>
        <taxon>Metazoa</taxon>
        <taxon>Ecdysozoa</taxon>
        <taxon>Arthropoda</taxon>
        <taxon>Crustacea</taxon>
        <taxon>Multicrustacea</taxon>
        <taxon>Malacostraca</taxon>
        <taxon>Eumalacostraca</taxon>
        <taxon>Peracarida</taxon>
        <taxon>Amphipoda</taxon>
        <taxon>Senticaudata</taxon>
        <taxon>Talitrida</taxon>
        <taxon>Talitroidea</taxon>
        <taxon>Hyalellidae</taxon>
        <taxon>Hyalella</taxon>
    </lineage>
</organism>
<keyword evidence="3" id="KW-0418">Kinase</keyword>
<sequence>MNPSAEASSDPSAEPPSRHILSLPNEVLLAIFSFLDITNLPSVLGVCSRWREVITASRRWQMLDFTAVEDSGLHVKVAMAVGHQARRVLGAAPLGKVVEQVLRNCPNLVELSMPDAIIGVKILRDIIAMCPMIESITTCVRVFAYG</sequence>
<protein>
    <submittedName>
        <fullName evidence="3">S-phase kinase-associated protein 2</fullName>
    </submittedName>
</protein>
<name>A0A8B7PC14_HYAAZ</name>
<dbReference type="InterPro" id="IPR032675">
    <property type="entry name" value="LRR_dom_sf"/>
</dbReference>
<dbReference type="GO" id="GO:0016301">
    <property type="term" value="F:kinase activity"/>
    <property type="evidence" value="ECO:0007669"/>
    <property type="project" value="UniProtKB-KW"/>
</dbReference>
<dbReference type="Gene3D" id="3.80.10.10">
    <property type="entry name" value="Ribonuclease Inhibitor"/>
    <property type="match status" value="1"/>
</dbReference>
<dbReference type="SMART" id="SM00256">
    <property type="entry name" value="FBOX"/>
    <property type="match status" value="1"/>
</dbReference>
<feature type="domain" description="F-box" evidence="1">
    <location>
        <begin position="17"/>
        <end position="63"/>
    </location>
</feature>
<dbReference type="Pfam" id="PF12937">
    <property type="entry name" value="F-box-like"/>
    <property type="match status" value="1"/>
</dbReference>
<dbReference type="RefSeq" id="XP_018023704.1">
    <property type="nucleotide sequence ID" value="XM_018168215.2"/>
</dbReference>